<keyword evidence="2" id="KW-1185">Reference proteome</keyword>
<proteinExistence type="predicted"/>
<protein>
    <submittedName>
        <fullName evidence="1">Uncharacterized protein</fullName>
    </submittedName>
</protein>
<gene>
    <name evidence="1" type="ORF">MG293_000430</name>
</gene>
<evidence type="ECO:0000313" key="2">
    <source>
        <dbReference type="Proteomes" id="UP001214576"/>
    </source>
</evidence>
<sequence>MVVKDLFQNADRGAGSREEIPLVQVKEQRLRFAGAAVKRHPTSKVDTEPLFEFPEPYSKFPLAIYFTYDAGSFCVQESRAEELWQEGFCSSLPVELHGSTISQLEEDRREDKVCSDCKASSSS</sequence>
<dbReference type="Proteomes" id="UP001214576">
    <property type="component" value="Unassembled WGS sequence"/>
</dbReference>
<dbReference type="EMBL" id="JAKZEL010000001">
    <property type="protein sequence ID" value="KAI4548100.1"/>
    <property type="molecule type" value="Genomic_DNA"/>
</dbReference>
<accession>A0AAD4UPT2</accession>
<name>A0AAD4UPT2_OVIAM</name>
<evidence type="ECO:0000313" key="1">
    <source>
        <dbReference type="EMBL" id="KAI4548100.1"/>
    </source>
</evidence>
<organism evidence="1 2">
    <name type="scientific">Ovis ammon polii</name>
    <dbReference type="NCBI Taxonomy" id="230172"/>
    <lineage>
        <taxon>Eukaryota</taxon>
        <taxon>Metazoa</taxon>
        <taxon>Chordata</taxon>
        <taxon>Craniata</taxon>
        <taxon>Vertebrata</taxon>
        <taxon>Euteleostomi</taxon>
        <taxon>Mammalia</taxon>
        <taxon>Eutheria</taxon>
        <taxon>Laurasiatheria</taxon>
        <taxon>Artiodactyla</taxon>
        <taxon>Ruminantia</taxon>
        <taxon>Pecora</taxon>
        <taxon>Bovidae</taxon>
        <taxon>Caprinae</taxon>
        <taxon>Ovis</taxon>
    </lineage>
</organism>
<dbReference type="AlphaFoldDB" id="A0AAD4UPT2"/>
<comment type="caution">
    <text evidence="1">The sequence shown here is derived from an EMBL/GenBank/DDBJ whole genome shotgun (WGS) entry which is preliminary data.</text>
</comment>
<reference evidence="1" key="1">
    <citation type="submission" date="2022-03" db="EMBL/GenBank/DDBJ databases">
        <title>Genomic analyses of argali, domestic sheep and their hybrids provide insights into chromosomal evolution, heterosis and genetic basis of agronomic traits.</title>
        <authorList>
            <person name="Li M."/>
        </authorList>
    </citation>
    <scope>NUCLEOTIDE SEQUENCE</scope>
    <source>
        <strain evidence="1">CAU-MHL-2022a</strain>
        <tissue evidence="1">Skin</tissue>
    </source>
</reference>